<feature type="non-terminal residue" evidence="2">
    <location>
        <position position="114"/>
    </location>
</feature>
<dbReference type="Proteomes" id="UP000054144">
    <property type="component" value="Unassembled WGS sequence"/>
</dbReference>
<keyword evidence="1" id="KW-0175">Coiled coil</keyword>
<organism evidence="2 3">
    <name type="scientific">Fistulina hepatica ATCC 64428</name>
    <dbReference type="NCBI Taxonomy" id="1128425"/>
    <lineage>
        <taxon>Eukaryota</taxon>
        <taxon>Fungi</taxon>
        <taxon>Dikarya</taxon>
        <taxon>Basidiomycota</taxon>
        <taxon>Agaricomycotina</taxon>
        <taxon>Agaricomycetes</taxon>
        <taxon>Agaricomycetidae</taxon>
        <taxon>Agaricales</taxon>
        <taxon>Fistulinaceae</taxon>
        <taxon>Fistulina</taxon>
    </lineage>
</organism>
<feature type="coiled-coil region" evidence="1">
    <location>
        <begin position="26"/>
        <end position="60"/>
    </location>
</feature>
<dbReference type="OrthoDB" id="2269034at2759"/>
<evidence type="ECO:0000313" key="3">
    <source>
        <dbReference type="Proteomes" id="UP000054144"/>
    </source>
</evidence>
<proteinExistence type="predicted"/>
<dbReference type="AlphaFoldDB" id="A0A0D7A925"/>
<gene>
    <name evidence="2" type="ORF">FISHEDRAFT_10653</name>
</gene>
<dbReference type="EMBL" id="KN881933">
    <property type="protein sequence ID" value="KIY47507.1"/>
    <property type="molecule type" value="Genomic_DNA"/>
</dbReference>
<keyword evidence="3" id="KW-1185">Reference proteome</keyword>
<reference evidence="2 3" key="1">
    <citation type="journal article" date="2015" name="Fungal Genet. Biol.">
        <title>Evolution of novel wood decay mechanisms in Agaricales revealed by the genome sequences of Fistulina hepatica and Cylindrobasidium torrendii.</title>
        <authorList>
            <person name="Floudas D."/>
            <person name="Held B.W."/>
            <person name="Riley R."/>
            <person name="Nagy L.G."/>
            <person name="Koehler G."/>
            <person name="Ransdell A.S."/>
            <person name="Younus H."/>
            <person name="Chow J."/>
            <person name="Chiniquy J."/>
            <person name="Lipzen A."/>
            <person name="Tritt A."/>
            <person name="Sun H."/>
            <person name="Haridas S."/>
            <person name="LaButti K."/>
            <person name="Ohm R.A."/>
            <person name="Kues U."/>
            <person name="Blanchette R.A."/>
            <person name="Grigoriev I.V."/>
            <person name="Minto R.E."/>
            <person name="Hibbett D.S."/>
        </authorList>
    </citation>
    <scope>NUCLEOTIDE SEQUENCE [LARGE SCALE GENOMIC DNA]</scope>
    <source>
        <strain evidence="2 3">ATCC 64428</strain>
    </source>
</reference>
<evidence type="ECO:0000313" key="2">
    <source>
        <dbReference type="EMBL" id="KIY47507.1"/>
    </source>
</evidence>
<evidence type="ECO:0000256" key="1">
    <source>
        <dbReference type="SAM" id="Coils"/>
    </source>
</evidence>
<accession>A0A0D7A925</accession>
<dbReference type="Gene3D" id="1.20.1280.50">
    <property type="match status" value="1"/>
</dbReference>
<protein>
    <recommendedName>
        <fullName evidence="4">F-box domain-containing protein</fullName>
    </recommendedName>
</protein>
<sequence>LHNNGTPSKRQRRWMKTIINSDKQDIASLDDEIEGLRSSIDRLLRRRDKYLSRIQACEEALQSHIRNLPVELLSEIFLFCIASPEPPNALPTPVLLSQVCALWRNILLNSPRFW</sequence>
<feature type="non-terminal residue" evidence="2">
    <location>
        <position position="1"/>
    </location>
</feature>
<name>A0A0D7A925_9AGAR</name>
<evidence type="ECO:0008006" key="4">
    <source>
        <dbReference type="Google" id="ProtNLM"/>
    </source>
</evidence>